<dbReference type="SUPFAM" id="SSF51905">
    <property type="entry name" value="FAD/NAD(P)-binding domain"/>
    <property type="match status" value="1"/>
</dbReference>
<dbReference type="GO" id="GO:0005743">
    <property type="term" value="C:mitochondrial inner membrane"/>
    <property type="evidence" value="ECO:0007669"/>
    <property type="project" value="TreeGrafter"/>
</dbReference>
<dbReference type="GO" id="GO:0006783">
    <property type="term" value="P:heme biosynthetic process"/>
    <property type="evidence" value="ECO:0007669"/>
    <property type="project" value="TreeGrafter"/>
</dbReference>
<evidence type="ECO:0000313" key="5">
    <source>
        <dbReference type="Ensembl" id="ENSLCNP00005032236.1"/>
    </source>
</evidence>
<feature type="domain" description="Amine oxidase" evidence="4">
    <location>
        <begin position="92"/>
        <end position="183"/>
    </location>
</feature>
<feature type="region of interest" description="Disordered" evidence="3">
    <location>
        <begin position="17"/>
        <end position="54"/>
    </location>
</feature>
<reference evidence="5" key="1">
    <citation type="submission" date="2025-08" db="UniProtKB">
        <authorList>
            <consortium name="Ensembl"/>
        </authorList>
    </citation>
    <scope>IDENTIFICATION</scope>
</reference>
<evidence type="ECO:0000259" key="4">
    <source>
        <dbReference type="Pfam" id="PF01593"/>
    </source>
</evidence>
<gene>
    <name evidence="5" type="primary">USP21</name>
</gene>
<name>A0A667IIR5_LYNCA</name>
<proteinExistence type="predicted"/>
<sequence length="245" mass="25004">ATSGSVLSLVGVIRGLPGPANPEAGGSGRGVGGPEGGGRSGGARAAGLGPLTAPPRALRGQIARAGSLSASTPGAGRGTRRPLPPAPSALSRVVLVEASERLGGWIRSVRGPGGAIFELGPRGIRPAGALGARTLLLVSELGLDSEVLPVRGDHPAAKNRFLYVGGALHALPSGLRGLFRPSPPFSKPLFWAGLRELTAPRGKDPDETVHSFAQRRLGPEVTWPQRPRNPSPPNQLQSPPLIPAT</sequence>
<dbReference type="Proteomes" id="UP000472241">
    <property type="component" value="Unplaced"/>
</dbReference>
<evidence type="ECO:0000256" key="2">
    <source>
        <dbReference type="ARBA" id="ARBA00022827"/>
    </source>
</evidence>
<evidence type="ECO:0000313" key="6">
    <source>
        <dbReference type="Proteomes" id="UP000472241"/>
    </source>
</evidence>
<feature type="region of interest" description="Disordered" evidence="3">
    <location>
        <begin position="200"/>
        <end position="245"/>
    </location>
</feature>
<reference evidence="5" key="2">
    <citation type="submission" date="2025-09" db="UniProtKB">
        <authorList>
            <consortium name="Ensembl"/>
        </authorList>
    </citation>
    <scope>IDENTIFICATION</scope>
</reference>
<organism evidence="5 6">
    <name type="scientific">Lynx canadensis</name>
    <name type="common">Canada lynx</name>
    <name type="synonym">Felis canadensis</name>
    <dbReference type="NCBI Taxonomy" id="61383"/>
    <lineage>
        <taxon>Eukaryota</taxon>
        <taxon>Metazoa</taxon>
        <taxon>Chordata</taxon>
        <taxon>Craniata</taxon>
        <taxon>Vertebrata</taxon>
        <taxon>Euteleostomi</taxon>
        <taxon>Mammalia</taxon>
        <taxon>Eutheria</taxon>
        <taxon>Laurasiatheria</taxon>
        <taxon>Carnivora</taxon>
        <taxon>Feliformia</taxon>
        <taxon>Felidae</taxon>
        <taxon>Felinae</taxon>
        <taxon>Lynx</taxon>
    </lineage>
</organism>
<evidence type="ECO:0000256" key="3">
    <source>
        <dbReference type="SAM" id="MobiDB-lite"/>
    </source>
</evidence>
<keyword evidence="2" id="KW-0274">FAD</keyword>
<keyword evidence="6" id="KW-1185">Reference proteome</keyword>
<accession>A0A667IIR5</accession>
<evidence type="ECO:0000256" key="1">
    <source>
        <dbReference type="ARBA" id="ARBA00022630"/>
    </source>
</evidence>
<dbReference type="InterPro" id="IPR050464">
    <property type="entry name" value="Zeta_carotene_desat/Oxidored"/>
</dbReference>
<feature type="region of interest" description="Disordered" evidence="3">
    <location>
        <begin position="66"/>
        <end position="87"/>
    </location>
</feature>
<dbReference type="PANTHER" id="PTHR42923">
    <property type="entry name" value="PROTOPORPHYRINOGEN OXIDASE"/>
    <property type="match status" value="1"/>
</dbReference>
<dbReference type="Ensembl" id="ENSLCNT00005035997.1">
    <property type="protein sequence ID" value="ENSLCNP00005032236.1"/>
    <property type="gene ID" value="ENSLCNG00005020897.1"/>
</dbReference>
<keyword evidence="1" id="KW-0285">Flavoprotein</keyword>
<dbReference type="Pfam" id="PF01593">
    <property type="entry name" value="Amino_oxidase"/>
    <property type="match status" value="1"/>
</dbReference>
<dbReference type="InterPro" id="IPR002937">
    <property type="entry name" value="Amino_oxidase"/>
</dbReference>
<dbReference type="PANTHER" id="PTHR42923:SF3">
    <property type="entry name" value="PROTOPORPHYRINOGEN OXIDASE"/>
    <property type="match status" value="1"/>
</dbReference>
<feature type="compositionally biased region" description="Low complexity" evidence="3">
    <location>
        <begin position="42"/>
        <end position="54"/>
    </location>
</feature>
<protein>
    <submittedName>
        <fullName evidence="5">Protoporphyrinogen oxidase</fullName>
    </submittedName>
</protein>
<dbReference type="AlphaFoldDB" id="A0A667IIR5"/>
<dbReference type="InterPro" id="IPR036188">
    <property type="entry name" value="FAD/NAD-bd_sf"/>
</dbReference>
<dbReference type="Gene3D" id="3.50.50.60">
    <property type="entry name" value="FAD/NAD(P)-binding domain"/>
    <property type="match status" value="1"/>
</dbReference>
<feature type="compositionally biased region" description="Gly residues" evidence="3">
    <location>
        <begin position="25"/>
        <end position="41"/>
    </location>
</feature>
<dbReference type="GO" id="GO:0004729">
    <property type="term" value="F:oxygen-dependent protoporphyrinogen oxidase activity"/>
    <property type="evidence" value="ECO:0007669"/>
    <property type="project" value="TreeGrafter"/>
</dbReference>